<dbReference type="Gene3D" id="3.30.565.60">
    <property type="match status" value="1"/>
</dbReference>
<gene>
    <name evidence="2" type="ORF">O3V59_14075</name>
</gene>
<proteinExistence type="predicted"/>
<protein>
    <submittedName>
        <fullName evidence="2">DNA binding domain-containing protein</fullName>
    </submittedName>
</protein>
<reference evidence="2" key="1">
    <citation type="submission" date="2022-12" db="EMBL/GenBank/DDBJ databases">
        <title>Draft genome sequence of the thermophilic strain Brevibacillus thermoruber HT42, isolated from Los Humeros, Puebla, Mexico, with biotechnological potential.</title>
        <authorList>
            <person name="Lara Sanchez J."/>
            <person name="Solis Palacios R."/>
            <person name="Bustos Baena A.S."/>
            <person name="Ruz Baez A.E."/>
            <person name="Espinosa Luna G."/>
            <person name="Oliart Ros R.M."/>
        </authorList>
    </citation>
    <scope>NUCLEOTIDE SEQUENCE</scope>
    <source>
        <strain evidence="2">HT42</strain>
    </source>
</reference>
<accession>A0A9X3TTH6</accession>
<dbReference type="PANTHER" id="PTHR30595">
    <property type="entry name" value="GLPR-RELATED TRANSCRIPTIONAL REPRESSOR"/>
    <property type="match status" value="1"/>
</dbReference>
<dbReference type="Gene3D" id="3.30.950.30">
    <property type="entry name" value="Schlafen, AAA domain"/>
    <property type="match status" value="1"/>
</dbReference>
<dbReference type="RefSeq" id="WP_235593321.1">
    <property type="nucleotide sequence ID" value="NZ_JAPYYP010000017.1"/>
</dbReference>
<dbReference type="Pfam" id="PF13749">
    <property type="entry name" value="HATPase_c_4"/>
    <property type="match status" value="1"/>
</dbReference>
<dbReference type="InterPro" id="IPR038461">
    <property type="entry name" value="Schlafen_AlbA_2_dom_sf"/>
</dbReference>
<evidence type="ECO:0000313" key="3">
    <source>
        <dbReference type="Proteomes" id="UP001151071"/>
    </source>
</evidence>
<dbReference type="Proteomes" id="UP001151071">
    <property type="component" value="Unassembled WGS sequence"/>
</dbReference>
<organism evidence="2 3">
    <name type="scientific">Brevibacillus thermoruber</name>
    <dbReference type="NCBI Taxonomy" id="33942"/>
    <lineage>
        <taxon>Bacteria</taxon>
        <taxon>Bacillati</taxon>
        <taxon>Bacillota</taxon>
        <taxon>Bacilli</taxon>
        <taxon>Bacillales</taxon>
        <taxon>Paenibacillaceae</taxon>
        <taxon>Brevibacillus</taxon>
    </lineage>
</organism>
<sequence>MDQYELHRLLEELLRMPTETEWLEYKEAKTDYDFRKLGKYFSAISNESNMKGRPCGWLVFGVNDDRKIVGTQYRSNSKDLDNLKHEIAIKTSGGLTFMDIHELILPEGRVLLFQIPAAPPGVPTAWEGHYYGRNGSSIVALNLQEIEQIRNQGNKDWSAQICEDATIYDLDPDALQRARVEYKKKYPRLADEADCWDDLTFLNKAKVIIQGKITNAAIILLGKPESEHFIHPAVAKMSWILKDKDNIEQDYEHFGPPFILNTELVFSKIRNLKYRYMPDNSLFPIEVNQYDAYVIREALHNCIAHQDYKMCGRINIVEKPDELIFTNLGSFIPKSVEEVIKNDSPPEYYRNRFLAEAMVNLNMIDTIGSGIKRMFFTQKKRFFPLPDYDLSDPNKVQVRIIGKILDENYTRMLINHTELDLTTVMLLDKVQKKEKITQEEAKNLRKQRLIEGKYPNIYVAAQIAAITGDKTTYIKNRAFDKDYYKNLIIKFLEQYHSASRQDIDNLLLDKLSDTLNEVQKRKKVNNLLFEMSKKDGTIVNTGSSKRPKWVLT</sequence>
<dbReference type="EMBL" id="JAPYYP010000017">
    <property type="protein sequence ID" value="MDA5109493.1"/>
    <property type="molecule type" value="Genomic_DNA"/>
</dbReference>
<evidence type="ECO:0000313" key="2">
    <source>
        <dbReference type="EMBL" id="MDA5109493.1"/>
    </source>
</evidence>
<feature type="domain" description="Schlafen AlbA-2" evidence="1">
    <location>
        <begin position="19"/>
        <end position="141"/>
    </location>
</feature>
<dbReference type="Pfam" id="PF04326">
    <property type="entry name" value="SLFN_AlbA_2"/>
    <property type="match status" value="1"/>
</dbReference>
<dbReference type="AlphaFoldDB" id="A0A9X3TTH6"/>
<dbReference type="PANTHER" id="PTHR30595:SF6">
    <property type="entry name" value="SCHLAFEN ALBA-2 DOMAIN-CONTAINING PROTEIN"/>
    <property type="match status" value="1"/>
</dbReference>
<comment type="caution">
    <text evidence="2">The sequence shown here is derived from an EMBL/GenBank/DDBJ whole genome shotgun (WGS) entry which is preliminary data.</text>
</comment>
<dbReference type="InterPro" id="IPR007421">
    <property type="entry name" value="Schlafen_AlbA_2_dom"/>
</dbReference>
<dbReference type="InterPro" id="IPR038475">
    <property type="entry name" value="RecG_C_sf"/>
</dbReference>
<name>A0A9X3TTH6_9BACL</name>
<evidence type="ECO:0000259" key="1">
    <source>
        <dbReference type="Pfam" id="PF04326"/>
    </source>
</evidence>
<keyword evidence="3" id="KW-1185">Reference proteome</keyword>